<dbReference type="Gene3D" id="3.30.565.10">
    <property type="entry name" value="Histidine kinase-like ATPase, C-terminal domain"/>
    <property type="match status" value="1"/>
</dbReference>
<keyword evidence="9" id="KW-0812">Transmembrane</keyword>
<dbReference type="CDD" id="cd00082">
    <property type="entry name" value="HisKA"/>
    <property type="match status" value="1"/>
</dbReference>
<comment type="subcellular location">
    <subcellularLocation>
        <location evidence="2">Membrane</location>
    </subcellularLocation>
</comment>
<sequence length="457" mass="52309">MKLSKKLTLSFIFSILTSIIIISIISNLMINNRFENYLAEEKQRKLNQISDEINNLYNKNGYKLYQREINSYASLENIYIEIKDLNNRVLYSSTNRTGMKGMGGMHRQMMKMHNIPEGNYVEKSYPLLEGNNEVGKLIIGYIDNSYLTESAVLFKDTLTKSFFISAVFTVLMGLANSAILSKSLTNPLLEIRNTAVEMRKGNLNKKSNINTNTIEILELSDSINYLGETLSKQENIRKKYGSDISHELRTPLTTLKSHLEAIIDGIWEPSQEHLNILMKEIDRLSNLVDKLKDSFKLEELELILNYTKFNISTELNNIITTLKPLYTKNGFYIESEIEDNIEIKMDKDKLKQIMYNLLSNSIKYLNDDGKVLIILKKDETNAIIKIIDNGIGIEEKNLPFIFNRFYRADISINKSTNGTGLGLPIVKSIVDAHKGTININSKYGEWTEVIITLPLNI</sequence>
<evidence type="ECO:0000256" key="3">
    <source>
        <dbReference type="ARBA" id="ARBA00012438"/>
    </source>
</evidence>
<feature type="domain" description="Histidine kinase" evidence="10">
    <location>
        <begin position="243"/>
        <end position="457"/>
    </location>
</feature>
<comment type="catalytic activity">
    <reaction evidence="1">
        <text>ATP + protein L-histidine = ADP + protein N-phospho-L-histidine.</text>
        <dbReference type="EC" id="2.7.13.3"/>
    </reaction>
</comment>
<dbReference type="PRINTS" id="PR00344">
    <property type="entry name" value="BCTRLSENSOR"/>
</dbReference>
<feature type="coiled-coil region" evidence="8">
    <location>
        <begin position="274"/>
        <end position="301"/>
    </location>
</feature>
<evidence type="ECO:0000256" key="4">
    <source>
        <dbReference type="ARBA" id="ARBA00022553"/>
    </source>
</evidence>
<evidence type="ECO:0000259" key="11">
    <source>
        <dbReference type="PROSITE" id="PS50885"/>
    </source>
</evidence>
<proteinExistence type="predicted"/>
<dbReference type="AlphaFoldDB" id="A0A1M4V5D0"/>
<dbReference type="SMART" id="SM00388">
    <property type="entry name" value="HisKA"/>
    <property type="match status" value="1"/>
</dbReference>
<dbReference type="SMART" id="SM00387">
    <property type="entry name" value="HATPase_c"/>
    <property type="match status" value="1"/>
</dbReference>
<dbReference type="SUPFAM" id="SSF55874">
    <property type="entry name" value="ATPase domain of HSP90 chaperone/DNA topoisomerase II/histidine kinase"/>
    <property type="match status" value="1"/>
</dbReference>
<dbReference type="PANTHER" id="PTHR45453">
    <property type="entry name" value="PHOSPHATE REGULON SENSOR PROTEIN PHOR"/>
    <property type="match status" value="1"/>
</dbReference>
<evidence type="ECO:0000256" key="9">
    <source>
        <dbReference type="SAM" id="Phobius"/>
    </source>
</evidence>
<name>A0A1M4V5D0_9FIRM</name>
<dbReference type="EC" id="2.7.13.3" evidence="3"/>
<dbReference type="InterPro" id="IPR004358">
    <property type="entry name" value="Sig_transdc_His_kin-like_C"/>
</dbReference>
<keyword evidence="8" id="KW-0175">Coiled coil</keyword>
<dbReference type="Gene3D" id="6.10.340.10">
    <property type="match status" value="1"/>
</dbReference>
<reference evidence="13" key="1">
    <citation type="submission" date="2016-11" db="EMBL/GenBank/DDBJ databases">
        <authorList>
            <person name="Varghese N."/>
            <person name="Submissions S."/>
        </authorList>
    </citation>
    <scope>NUCLEOTIDE SEQUENCE [LARGE SCALE GENOMIC DNA]</scope>
    <source>
        <strain evidence="13">DSM 18095</strain>
    </source>
</reference>
<dbReference type="CDD" id="cd00075">
    <property type="entry name" value="HATPase"/>
    <property type="match status" value="1"/>
</dbReference>
<dbReference type="RefSeq" id="WP_072974595.1">
    <property type="nucleotide sequence ID" value="NZ_FQTY01000004.1"/>
</dbReference>
<dbReference type="Pfam" id="PF00512">
    <property type="entry name" value="HisKA"/>
    <property type="match status" value="1"/>
</dbReference>
<dbReference type="GO" id="GO:0016036">
    <property type="term" value="P:cellular response to phosphate starvation"/>
    <property type="evidence" value="ECO:0007669"/>
    <property type="project" value="TreeGrafter"/>
</dbReference>
<dbReference type="GO" id="GO:0000155">
    <property type="term" value="F:phosphorelay sensor kinase activity"/>
    <property type="evidence" value="ECO:0007669"/>
    <property type="project" value="InterPro"/>
</dbReference>
<keyword evidence="7" id="KW-0902">Two-component regulatory system</keyword>
<keyword evidence="9" id="KW-1133">Transmembrane helix</keyword>
<keyword evidence="6 12" id="KW-0418">Kinase</keyword>
<dbReference type="GO" id="GO:0005886">
    <property type="term" value="C:plasma membrane"/>
    <property type="evidence" value="ECO:0007669"/>
    <property type="project" value="TreeGrafter"/>
</dbReference>
<evidence type="ECO:0000256" key="5">
    <source>
        <dbReference type="ARBA" id="ARBA00022679"/>
    </source>
</evidence>
<keyword evidence="5" id="KW-0808">Transferase</keyword>
<dbReference type="GO" id="GO:0004721">
    <property type="term" value="F:phosphoprotein phosphatase activity"/>
    <property type="evidence" value="ECO:0007669"/>
    <property type="project" value="TreeGrafter"/>
</dbReference>
<dbReference type="SUPFAM" id="SSF47384">
    <property type="entry name" value="Homodimeric domain of signal transducing histidine kinase"/>
    <property type="match status" value="1"/>
</dbReference>
<feature type="transmembrane region" description="Helical" evidence="9">
    <location>
        <begin position="7"/>
        <end position="30"/>
    </location>
</feature>
<evidence type="ECO:0000256" key="6">
    <source>
        <dbReference type="ARBA" id="ARBA00022777"/>
    </source>
</evidence>
<dbReference type="PANTHER" id="PTHR45453:SF1">
    <property type="entry name" value="PHOSPHATE REGULON SENSOR PROTEIN PHOR"/>
    <property type="match status" value="1"/>
</dbReference>
<dbReference type="Pfam" id="PF02518">
    <property type="entry name" value="HATPase_c"/>
    <property type="match status" value="1"/>
</dbReference>
<dbReference type="PROSITE" id="PS50885">
    <property type="entry name" value="HAMP"/>
    <property type="match status" value="1"/>
</dbReference>
<evidence type="ECO:0000313" key="13">
    <source>
        <dbReference type="Proteomes" id="UP000184114"/>
    </source>
</evidence>
<evidence type="ECO:0000259" key="10">
    <source>
        <dbReference type="PROSITE" id="PS50109"/>
    </source>
</evidence>
<dbReference type="Proteomes" id="UP000184114">
    <property type="component" value="Unassembled WGS sequence"/>
</dbReference>
<dbReference type="GeneID" id="90995717"/>
<keyword evidence="13" id="KW-1185">Reference proteome</keyword>
<dbReference type="InterPro" id="IPR005467">
    <property type="entry name" value="His_kinase_dom"/>
</dbReference>
<dbReference type="EMBL" id="FQTY01000004">
    <property type="protein sequence ID" value="SHE64130.1"/>
    <property type="molecule type" value="Genomic_DNA"/>
</dbReference>
<accession>A0A1M4V5D0</accession>
<dbReference type="PROSITE" id="PS50109">
    <property type="entry name" value="HIS_KIN"/>
    <property type="match status" value="1"/>
</dbReference>
<dbReference type="Pfam" id="PF00672">
    <property type="entry name" value="HAMP"/>
    <property type="match status" value="1"/>
</dbReference>
<dbReference type="InterPro" id="IPR003661">
    <property type="entry name" value="HisK_dim/P_dom"/>
</dbReference>
<feature type="domain" description="HAMP" evidence="11">
    <location>
        <begin position="182"/>
        <end position="235"/>
    </location>
</feature>
<dbReference type="InterPro" id="IPR003660">
    <property type="entry name" value="HAMP_dom"/>
</dbReference>
<dbReference type="Gene3D" id="1.10.287.130">
    <property type="match status" value="1"/>
</dbReference>
<evidence type="ECO:0000256" key="7">
    <source>
        <dbReference type="ARBA" id="ARBA00023012"/>
    </source>
</evidence>
<protein>
    <recommendedName>
        <fullName evidence="3">histidine kinase</fullName>
        <ecNumber evidence="3">2.7.13.3</ecNumber>
    </recommendedName>
</protein>
<dbReference type="InterPro" id="IPR050351">
    <property type="entry name" value="BphY/WalK/GraS-like"/>
</dbReference>
<evidence type="ECO:0000313" key="12">
    <source>
        <dbReference type="EMBL" id="SHE64130.1"/>
    </source>
</evidence>
<dbReference type="STRING" id="1123404.SAMN02745784_01356"/>
<keyword evidence="4" id="KW-0597">Phosphoprotein</keyword>
<dbReference type="CDD" id="cd06225">
    <property type="entry name" value="HAMP"/>
    <property type="match status" value="1"/>
</dbReference>
<evidence type="ECO:0000256" key="1">
    <source>
        <dbReference type="ARBA" id="ARBA00000085"/>
    </source>
</evidence>
<dbReference type="InterPro" id="IPR036097">
    <property type="entry name" value="HisK_dim/P_sf"/>
</dbReference>
<dbReference type="InterPro" id="IPR036890">
    <property type="entry name" value="HATPase_C_sf"/>
</dbReference>
<dbReference type="FunFam" id="3.30.565.10:FF:000006">
    <property type="entry name" value="Sensor histidine kinase WalK"/>
    <property type="match status" value="1"/>
</dbReference>
<keyword evidence="9" id="KW-0472">Membrane</keyword>
<evidence type="ECO:0000256" key="2">
    <source>
        <dbReference type="ARBA" id="ARBA00004370"/>
    </source>
</evidence>
<evidence type="ECO:0000256" key="8">
    <source>
        <dbReference type="SAM" id="Coils"/>
    </source>
</evidence>
<dbReference type="InterPro" id="IPR003594">
    <property type="entry name" value="HATPase_dom"/>
</dbReference>
<organism evidence="12 13">
    <name type="scientific">Tissierella praeacuta DSM 18095</name>
    <dbReference type="NCBI Taxonomy" id="1123404"/>
    <lineage>
        <taxon>Bacteria</taxon>
        <taxon>Bacillati</taxon>
        <taxon>Bacillota</taxon>
        <taxon>Tissierellia</taxon>
        <taxon>Tissierellales</taxon>
        <taxon>Tissierellaceae</taxon>
        <taxon>Tissierella</taxon>
    </lineage>
</organism>
<gene>
    <name evidence="12" type="ORF">SAMN02745784_01356</name>
</gene>